<feature type="domain" description="Deacetylase sirtuin-type" evidence="3">
    <location>
        <begin position="1"/>
        <end position="289"/>
    </location>
</feature>
<keyword evidence="1" id="KW-0520">NAD</keyword>
<dbReference type="SUPFAM" id="SSF52467">
    <property type="entry name" value="DHS-like NAD/FAD-binding domain"/>
    <property type="match status" value="1"/>
</dbReference>
<sequence length="289" mass="34167">MNQIQNVEQLNAFLVNADAIVIGIGSGMTSADEIGYSGNRFQENFKDFIDKFMFLDMLQASVYDFEDIQNYWAFHSRFMKLNYFDQPATESFLNLKSYLDDKNYFIITTNSDNSLEASGFDQNKIFYIQGKYNLLQCSKMCHNTLYSNDKAVHEMIEKQKNLKVNLDLIPRCVKCNEFLEVNKRLKDKGMVEDQRFFDEKQAYEQFIKQNKDKKLVFLEIGVGYATPTLIKQPFWEMTKNYQNSIYLTLNNKLYRVPKEIRNRTYNCFEDIKKTINELLEVKNDTNRTN</sequence>
<feature type="binding site" evidence="2">
    <location>
        <position position="175"/>
    </location>
    <ligand>
        <name>Zn(2+)</name>
        <dbReference type="ChEBI" id="CHEBI:29105"/>
    </ligand>
</feature>
<dbReference type="GO" id="GO:0046872">
    <property type="term" value="F:metal ion binding"/>
    <property type="evidence" value="ECO:0007669"/>
    <property type="project" value="UniProtKB-KW"/>
</dbReference>
<evidence type="ECO:0000259" key="3">
    <source>
        <dbReference type="PROSITE" id="PS50305"/>
    </source>
</evidence>
<evidence type="ECO:0000256" key="1">
    <source>
        <dbReference type="ARBA" id="ARBA00023027"/>
    </source>
</evidence>
<evidence type="ECO:0000313" key="4">
    <source>
        <dbReference type="EMBL" id="AEM68515.1"/>
    </source>
</evidence>
<dbReference type="AlphaFoldDB" id="A0A7U4E9C6"/>
<accession>A0A7U4E9C6</accession>
<dbReference type="KEGG" id="mpf:MPUT_0111"/>
<dbReference type="Gene3D" id="3.40.50.1220">
    <property type="entry name" value="TPP-binding domain"/>
    <property type="match status" value="1"/>
</dbReference>
<dbReference type="PROSITE" id="PS50305">
    <property type="entry name" value="SIRTUIN"/>
    <property type="match status" value="1"/>
</dbReference>
<feature type="binding site" evidence="2">
    <location>
        <position position="137"/>
    </location>
    <ligand>
        <name>Zn(2+)</name>
        <dbReference type="ChEBI" id="CHEBI:29105"/>
    </ligand>
</feature>
<evidence type="ECO:0000313" key="5">
    <source>
        <dbReference type="Proteomes" id="UP000008907"/>
    </source>
</evidence>
<proteinExistence type="predicted"/>
<feature type="binding site" evidence="2">
    <location>
        <position position="172"/>
    </location>
    <ligand>
        <name>Zn(2+)</name>
        <dbReference type="ChEBI" id="CHEBI:29105"/>
    </ligand>
</feature>
<protein>
    <recommendedName>
        <fullName evidence="3">Deacetylase sirtuin-type domain-containing protein</fullName>
    </recommendedName>
</protein>
<organism evidence="4 5">
    <name type="scientific">Mycoplasma putrefaciens (strain ATCC 15718 / NCTC 10155 / C30 KS-1 / KS-1)</name>
    <dbReference type="NCBI Taxonomy" id="743965"/>
    <lineage>
        <taxon>Bacteria</taxon>
        <taxon>Bacillati</taxon>
        <taxon>Mycoplasmatota</taxon>
        <taxon>Mollicutes</taxon>
        <taxon>Mycoplasmataceae</taxon>
        <taxon>Mycoplasma</taxon>
    </lineage>
</organism>
<dbReference type="EMBL" id="CP003021">
    <property type="protein sequence ID" value="AEM68515.1"/>
    <property type="molecule type" value="Genomic_DNA"/>
</dbReference>
<keyword evidence="2" id="KW-0862">Zinc</keyword>
<name>A0A7U4E9C6_MYCPK</name>
<gene>
    <name evidence="4" type="ordered locus">MPUT_0111</name>
</gene>
<dbReference type="InterPro" id="IPR029035">
    <property type="entry name" value="DHS-like_NAD/FAD-binding_dom"/>
</dbReference>
<feature type="binding site" evidence="2">
    <location>
        <position position="141"/>
    </location>
    <ligand>
        <name>Zn(2+)</name>
        <dbReference type="ChEBI" id="CHEBI:29105"/>
    </ligand>
</feature>
<comment type="caution">
    <text evidence="2">Lacks conserved residue(s) required for the propagation of feature annotation.</text>
</comment>
<evidence type="ECO:0000256" key="2">
    <source>
        <dbReference type="PROSITE-ProRule" id="PRU00236"/>
    </source>
</evidence>
<reference evidence="4 5" key="1">
    <citation type="journal article" date="2011" name="J. Bacteriol.">
        <title>Genome Sequence of Mycoplasma putrefaciens Type Strain KS1.</title>
        <authorList>
            <person name="Calcutt M.J."/>
            <person name="Foecking M.F."/>
        </authorList>
    </citation>
    <scope>NUCLEOTIDE SEQUENCE [LARGE SCALE GENOMIC DNA]</scope>
    <source>
        <strain evidence="5">ATCC 15718 / NCTC 10155 / C30 KS-1 / KS-1</strain>
    </source>
</reference>
<keyword evidence="2" id="KW-0479">Metal-binding</keyword>
<dbReference type="Proteomes" id="UP000008907">
    <property type="component" value="Chromosome"/>
</dbReference>
<dbReference type="RefSeq" id="WP_014034871.1">
    <property type="nucleotide sequence ID" value="NC_015946.1"/>
</dbReference>
<dbReference type="InterPro" id="IPR026590">
    <property type="entry name" value="Ssirtuin_cat_dom"/>
</dbReference>